<dbReference type="AlphaFoldDB" id="A0A7R7GRH8"/>
<feature type="transmembrane region" description="Helical" evidence="1">
    <location>
        <begin position="20"/>
        <end position="38"/>
    </location>
</feature>
<gene>
    <name evidence="2" type="ORF">MHEC_11210</name>
</gene>
<keyword evidence="3" id="KW-1185">Reference proteome</keyword>
<keyword evidence="1" id="KW-0812">Transmembrane</keyword>
<accession>A0A7R7GRH8</accession>
<sequence length="44" mass="4585">MMKIPTAMPVMAKIRYSQRVQGGSVGVGVAGAVFVMVADLSCAR</sequence>
<keyword evidence="1" id="KW-0472">Membrane</keyword>
<proteinExistence type="predicted"/>
<reference evidence="2 3" key="1">
    <citation type="submission" date="2020-12" db="EMBL/GenBank/DDBJ databases">
        <title>Complete genome sequence of Mycobacterium heckeshornense JCM 15655T, closely related to a pathogenic non-tuberculous mycobacterial species Mycobacterium xenopi.</title>
        <authorList>
            <person name="Yoshida M."/>
            <person name="Fukano H."/>
            <person name="Asakura T."/>
            <person name="Suzuki M."/>
            <person name="Hoshino Y."/>
        </authorList>
    </citation>
    <scope>NUCLEOTIDE SEQUENCE [LARGE SCALE GENOMIC DNA]</scope>
    <source>
        <strain evidence="2 3">JCM 15655</strain>
    </source>
</reference>
<dbReference type="Proteomes" id="UP000595446">
    <property type="component" value="Chromosome"/>
</dbReference>
<protein>
    <submittedName>
        <fullName evidence="2">Uncharacterized protein</fullName>
    </submittedName>
</protein>
<dbReference type="EMBL" id="AP024237">
    <property type="protein sequence ID" value="BCO34688.1"/>
    <property type="molecule type" value="Genomic_DNA"/>
</dbReference>
<keyword evidence="1" id="KW-1133">Transmembrane helix</keyword>
<organism evidence="2 3">
    <name type="scientific">Mycobacterium heckeshornense</name>
    <dbReference type="NCBI Taxonomy" id="110505"/>
    <lineage>
        <taxon>Bacteria</taxon>
        <taxon>Bacillati</taxon>
        <taxon>Actinomycetota</taxon>
        <taxon>Actinomycetes</taxon>
        <taxon>Mycobacteriales</taxon>
        <taxon>Mycobacteriaceae</taxon>
        <taxon>Mycobacterium</taxon>
    </lineage>
</organism>
<name>A0A7R7GRH8_9MYCO</name>
<evidence type="ECO:0000256" key="1">
    <source>
        <dbReference type="SAM" id="Phobius"/>
    </source>
</evidence>
<evidence type="ECO:0000313" key="3">
    <source>
        <dbReference type="Proteomes" id="UP000595446"/>
    </source>
</evidence>
<evidence type="ECO:0000313" key="2">
    <source>
        <dbReference type="EMBL" id="BCO34688.1"/>
    </source>
</evidence>